<keyword evidence="1" id="KW-0472">Membrane</keyword>
<gene>
    <name evidence="2" type="ordered locus">Sph21_0759</name>
</gene>
<dbReference type="EMBL" id="CP002584">
    <property type="protein sequence ID" value="ADZ77336.1"/>
    <property type="molecule type" value="Genomic_DNA"/>
</dbReference>
<dbReference type="HOGENOM" id="CLU_080995_1_0_10"/>
<name>F4CAR0_SPHS2</name>
<dbReference type="PANTHER" id="PTHR38477:SF1">
    <property type="entry name" value="MUREIN L,D-TRANSPEPTIDASE CATALYTIC DOMAIN FAMILY PROTEIN"/>
    <property type="match status" value="1"/>
</dbReference>
<reference evidence="2" key="1">
    <citation type="submission" date="2011-03" db="EMBL/GenBank/DDBJ databases">
        <title>Complete sequence of Sphingobacterium sp. 21.</title>
        <authorList>
            <consortium name="US DOE Joint Genome Institute"/>
            <person name="Lucas S."/>
            <person name="Copeland A."/>
            <person name="Lapidus A."/>
            <person name="Cheng J.-F."/>
            <person name="Goodwin L."/>
            <person name="Pitluck S."/>
            <person name="Davenport K."/>
            <person name="Detter J.C."/>
            <person name="Han C."/>
            <person name="Tapia R."/>
            <person name="Land M."/>
            <person name="Hauser L."/>
            <person name="Kyrpides N."/>
            <person name="Ivanova N."/>
            <person name="Ovchinnikova G."/>
            <person name="Pagani I."/>
            <person name="Siebers A.K."/>
            <person name="Allgaier M."/>
            <person name="Thelen M.P."/>
            <person name="Hugenholtz P."/>
            <person name="Woyke T."/>
        </authorList>
    </citation>
    <scope>NUCLEOTIDE SEQUENCE</scope>
    <source>
        <strain evidence="2">21</strain>
    </source>
</reference>
<accession>F4CAR0</accession>
<evidence type="ECO:0000256" key="1">
    <source>
        <dbReference type="SAM" id="Phobius"/>
    </source>
</evidence>
<dbReference type="eggNOG" id="COG1376">
    <property type="taxonomic scope" value="Bacteria"/>
</dbReference>
<dbReference type="KEGG" id="shg:Sph21_0759"/>
<evidence type="ECO:0008006" key="3">
    <source>
        <dbReference type="Google" id="ProtNLM"/>
    </source>
</evidence>
<dbReference type="Pfam" id="PF13645">
    <property type="entry name" value="YkuD_2"/>
    <property type="match status" value="1"/>
</dbReference>
<dbReference type="PANTHER" id="PTHR38477">
    <property type="entry name" value="HYPOTHETICAL EXPORTED PROTEIN"/>
    <property type="match status" value="1"/>
</dbReference>
<evidence type="ECO:0000313" key="2">
    <source>
        <dbReference type="EMBL" id="ADZ77336.1"/>
    </source>
</evidence>
<organism evidence="2">
    <name type="scientific">Sphingobacterium sp. (strain 21)</name>
    <dbReference type="NCBI Taxonomy" id="743722"/>
    <lineage>
        <taxon>Bacteria</taxon>
        <taxon>Pseudomonadati</taxon>
        <taxon>Bacteroidota</taxon>
        <taxon>Sphingobacteriia</taxon>
        <taxon>Sphingobacteriales</taxon>
        <taxon>Sphingobacteriaceae</taxon>
        <taxon>Sphingobacterium</taxon>
    </lineage>
</organism>
<protein>
    <recommendedName>
        <fullName evidence="3">Murein L,D-transpeptidase catalytic domain family protein</fullName>
    </recommendedName>
</protein>
<keyword evidence="1" id="KW-0812">Transmembrane</keyword>
<feature type="transmembrane region" description="Helical" evidence="1">
    <location>
        <begin position="26"/>
        <end position="45"/>
    </location>
</feature>
<dbReference type="AlphaFoldDB" id="F4CAR0"/>
<dbReference type="PATRIC" id="fig|743722.3.peg.814"/>
<sequence length="299" mass="33409">MSFSRKRLLTLNGKEKSGEYMKLRKSILVPSIIFLFLAIVINTSWRSIHSPRPINHKVFNKKKKTNRGSLLSNTFESVYEHVQKLAPTLDSVVFRQAYIGYLNLREQGKTDSPILTIADLSIHSSKPRLWIIDLERDSLLLNTFVAHGRGSGIQEARLFSDRPNSNQSSLGFYLTGETYQGKHGRSLKLDGLDRGFNTNARARGIVLHGAWYVGANILKGQDRMGVSQGCPAVSEPLKDKIIDLIKNKSVLYIYGKSAKYQSAYLNEQTATQSLMAANMDESKSEIPDSMSLAEAGNLL</sequence>
<dbReference type="InterPro" id="IPR032676">
    <property type="entry name" value="YkuD_2"/>
</dbReference>
<keyword evidence="1" id="KW-1133">Transmembrane helix</keyword>
<proteinExistence type="predicted"/>
<dbReference type="STRING" id="743722.Sph21_0759"/>